<proteinExistence type="predicted"/>
<protein>
    <submittedName>
        <fullName evidence="2">Uncharacterized protein</fullName>
    </submittedName>
</protein>
<dbReference type="Proteomes" id="UP001415857">
    <property type="component" value="Unassembled WGS sequence"/>
</dbReference>
<accession>A0AAP0RIW7</accession>
<dbReference type="AlphaFoldDB" id="A0AAP0RIW7"/>
<evidence type="ECO:0000313" key="3">
    <source>
        <dbReference type="Proteomes" id="UP001415857"/>
    </source>
</evidence>
<evidence type="ECO:0000313" key="2">
    <source>
        <dbReference type="EMBL" id="KAK9278385.1"/>
    </source>
</evidence>
<organism evidence="2 3">
    <name type="scientific">Liquidambar formosana</name>
    <name type="common">Formosan gum</name>
    <dbReference type="NCBI Taxonomy" id="63359"/>
    <lineage>
        <taxon>Eukaryota</taxon>
        <taxon>Viridiplantae</taxon>
        <taxon>Streptophyta</taxon>
        <taxon>Embryophyta</taxon>
        <taxon>Tracheophyta</taxon>
        <taxon>Spermatophyta</taxon>
        <taxon>Magnoliopsida</taxon>
        <taxon>eudicotyledons</taxon>
        <taxon>Gunneridae</taxon>
        <taxon>Pentapetalae</taxon>
        <taxon>Saxifragales</taxon>
        <taxon>Altingiaceae</taxon>
        <taxon>Liquidambar</taxon>
    </lineage>
</organism>
<name>A0AAP0RIW7_LIQFO</name>
<comment type="caution">
    <text evidence="2">The sequence shown here is derived from an EMBL/GenBank/DDBJ whole genome shotgun (WGS) entry which is preliminary data.</text>
</comment>
<dbReference type="EMBL" id="JBBPBK010000009">
    <property type="protein sequence ID" value="KAK9278385.1"/>
    <property type="molecule type" value="Genomic_DNA"/>
</dbReference>
<reference evidence="2 3" key="1">
    <citation type="journal article" date="2024" name="Plant J.">
        <title>Genome sequences and population genomics reveal climatic adaptation and genomic divergence between two closely related sweetgum species.</title>
        <authorList>
            <person name="Xu W.Q."/>
            <person name="Ren C.Q."/>
            <person name="Zhang X.Y."/>
            <person name="Comes H.P."/>
            <person name="Liu X.H."/>
            <person name="Li Y.G."/>
            <person name="Kettle C.J."/>
            <person name="Jalonen R."/>
            <person name="Gaisberger H."/>
            <person name="Ma Y.Z."/>
            <person name="Qiu Y.X."/>
        </authorList>
    </citation>
    <scope>NUCLEOTIDE SEQUENCE [LARGE SCALE GENOMIC DNA]</scope>
    <source>
        <strain evidence="2">Hangzhou</strain>
    </source>
</reference>
<feature type="compositionally biased region" description="Basic residues" evidence="1">
    <location>
        <begin position="1"/>
        <end position="10"/>
    </location>
</feature>
<feature type="region of interest" description="Disordered" evidence="1">
    <location>
        <begin position="1"/>
        <end position="33"/>
    </location>
</feature>
<sequence length="59" mass="7072">MASNCTKHRPSSNSRWRLQPSLRPDALHPSSMDMERMPLGQNWLQLRLQWETRLRNWGL</sequence>
<keyword evidence="3" id="KW-1185">Reference proteome</keyword>
<gene>
    <name evidence="2" type="ORF">L1049_027950</name>
</gene>
<evidence type="ECO:0000256" key="1">
    <source>
        <dbReference type="SAM" id="MobiDB-lite"/>
    </source>
</evidence>